<feature type="region of interest" description="Disordered" evidence="1">
    <location>
        <begin position="522"/>
        <end position="542"/>
    </location>
</feature>
<organism evidence="3 4">
    <name type="scientific">Pseudofrankia inefficax (strain DSM 45817 / CECT 9037 / DDB 130130 / EuI1c)</name>
    <name type="common">Frankia inefficax</name>
    <dbReference type="NCBI Taxonomy" id="298654"/>
    <lineage>
        <taxon>Bacteria</taxon>
        <taxon>Bacillati</taxon>
        <taxon>Actinomycetota</taxon>
        <taxon>Actinomycetes</taxon>
        <taxon>Frankiales</taxon>
        <taxon>Frankiaceae</taxon>
        <taxon>Pseudofrankia</taxon>
    </lineage>
</organism>
<keyword evidence="4" id="KW-1185">Reference proteome</keyword>
<dbReference type="InParanoid" id="E3J0I7"/>
<dbReference type="SUPFAM" id="SSF52540">
    <property type="entry name" value="P-loop containing nucleoside triphosphate hydrolases"/>
    <property type="match status" value="1"/>
</dbReference>
<feature type="domain" description="ATPase AAA-type core" evidence="2">
    <location>
        <begin position="39"/>
        <end position="159"/>
    </location>
</feature>
<evidence type="ECO:0000259" key="2">
    <source>
        <dbReference type="Pfam" id="PF00004"/>
    </source>
</evidence>
<dbReference type="RefSeq" id="WP_013424734.1">
    <property type="nucleotide sequence ID" value="NC_014666.1"/>
</dbReference>
<dbReference type="STRING" id="298654.FraEuI1c_3609"/>
<gene>
    <name evidence="3" type="ordered locus">FraEuI1c_3609</name>
</gene>
<dbReference type="EMBL" id="CP002299">
    <property type="protein sequence ID" value="ADP81616.1"/>
    <property type="molecule type" value="Genomic_DNA"/>
</dbReference>
<sequence length="542" mass="59263">MVRSFNTTGPCVLSDHYMIPASARLPEVPDLVEHSKYFVLHAPRQTGKTTALRALAAELTAGGRYAAVVLSMEAGQPWTDDIGAATRAILTGAGRTARINLPADLRPPPWPNSWDEGLLSDAFAVWAEACPRPLVLFLDEIDSLGGRTLLSVLRQLRDGFADRPTGFPASVALCGLRDVRDCHSREIASRSLGSPEVASGGDPTTLTSPSPFNIAVASLRLSDFTLDEVQELYGQHTTETGQRFTPQAVEYAYALTMGQPWLVNALAYEIINRMAVPAARSITNDDVDEAAERIIVARATHVDSLLDKLRDRRVRRIIEPILAGTEVRFDPFADDLAYTVDLGLVRRTASTVEIANPIYRNVITRVLADGLFEGVVGAPQSRSFVLPDGRLDLDGLLARFAEFWHNSEDLLQADVPYREVTPHVTLLGYLDRAINGSGFVDREYGVGRGALDLLIRWNHTGPEGKPVVQRQALEVKTHRPGDPDPTFAGISQLDGYLLRLGLPDGHLVIFDQRPAERKRVATELGAQTTTSPSGRTITTVRI</sequence>
<dbReference type="OrthoDB" id="495659at2"/>
<evidence type="ECO:0000313" key="4">
    <source>
        <dbReference type="Proteomes" id="UP000002484"/>
    </source>
</evidence>
<dbReference type="HOGENOM" id="CLU_039401_0_0_11"/>
<reference evidence="3 4" key="1">
    <citation type="submission" date="2010-10" db="EMBL/GenBank/DDBJ databases">
        <title>Complete sequence of Frankia sp. EuI1c.</title>
        <authorList>
            <consortium name="US DOE Joint Genome Institute"/>
            <person name="Lucas S."/>
            <person name="Copeland A."/>
            <person name="Lapidus A."/>
            <person name="Cheng J.-F."/>
            <person name="Bruce D."/>
            <person name="Goodwin L."/>
            <person name="Pitluck S."/>
            <person name="Chertkov O."/>
            <person name="Detter J.C."/>
            <person name="Han C."/>
            <person name="Tapia R."/>
            <person name="Land M."/>
            <person name="Hauser L."/>
            <person name="Jeffries C."/>
            <person name="Kyrpides N."/>
            <person name="Ivanova N."/>
            <person name="Mikhailova N."/>
            <person name="Beauchemin N."/>
            <person name="Sen A."/>
            <person name="Sur S.A."/>
            <person name="Gtari M."/>
            <person name="Wall L."/>
            <person name="Tisa L."/>
            <person name="Woyke T."/>
        </authorList>
    </citation>
    <scope>NUCLEOTIDE SEQUENCE [LARGE SCALE GENOMIC DNA]</scope>
    <source>
        <strain evidence="4">DSM 45817 / CECT 9037 / EuI1c</strain>
    </source>
</reference>
<dbReference type="Pfam" id="PF00004">
    <property type="entry name" value="AAA"/>
    <property type="match status" value="1"/>
</dbReference>
<dbReference type="KEGG" id="fri:FraEuI1c_3609"/>
<evidence type="ECO:0000256" key="1">
    <source>
        <dbReference type="SAM" id="MobiDB-lite"/>
    </source>
</evidence>
<evidence type="ECO:0000313" key="3">
    <source>
        <dbReference type="EMBL" id="ADP81616.1"/>
    </source>
</evidence>
<proteinExistence type="predicted"/>
<dbReference type="GO" id="GO:0016887">
    <property type="term" value="F:ATP hydrolysis activity"/>
    <property type="evidence" value="ECO:0007669"/>
    <property type="project" value="InterPro"/>
</dbReference>
<dbReference type="AlphaFoldDB" id="E3J0I7"/>
<name>E3J0I7_PSEI1</name>
<accession>E3J0I7</accession>
<feature type="compositionally biased region" description="Low complexity" evidence="1">
    <location>
        <begin position="528"/>
        <end position="542"/>
    </location>
</feature>
<dbReference type="Proteomes" id="UP000002484">
    <property type="component" value="Chromosome"/>
</dbReference>
<dbReference type="eggNOG" id="COG1672">
    <property type="taxonomic scope" value="Bacteria"/>
</dbReference>
<protein>
    <recommendedName>
        <fullName evidence="2">ATPase AAA-type core domain-containing protein</fullName>
    </recommendedName>
</protein>
<dbReference type="Gene3D" id="3.40.50.300">
    <property type="entry name" value="P-loop containing nucleotide triphosphate hydrolases"/>
    <property type="match status" value="1"/>
</dbReference>
<dbReference type="GO" id="GO:0005524">
    <property type="term" value="F:ATP binding"/>
    <property type="evidence" value="ECO:0007669"/>
    <property type="project" value="InterPro"/>
</dbReference>
<dbReference type="InterPro" id="IPR003959">
    <property type="entry name" value="ATPase_AAA_core"/>
</dbReference>
<dbReference type="InterPro" id="IPR027417">
    <property type="entry name" value="P-loop_NTPase"/>
</dbReference>